<feature type="compositionally biased region" description="Basic and acidic residues" evidence="1">
    <location>
        <begin position="62"/>
        <end position="72"/>
    </location>
</feature>
<organism evidence="3 4">
    <name type="scientific">Gracilibacillus caseinilyticus</name>
    <dbReference type="NCBI Taxonomy" id="2932256"/>
    <lineage>
        <taxon>Bacteria</taxon>
        <taxon>Bacillati</taxon>
        <taxon>Bacillota</taxon>
        <taxon>Bacilli</taxon>
        <taxon>Bacillales</taxon>
        <taxon>Bacillaceae</taxon>
        <taxon>Gracilibacillus</taxon>
    </lineage>
</organism>
<evidence type="ECO:0000313" key="3">
    <source>
        <dbReference type="EMBL" id="UOQ47733.1"/>
    </source>
</evidence>
<evidence type="ECO:0008006" key="5">
    <source>
        <dbReference type="Google" id="ProtNLM"/>
    </source>
</evidence>
<keyword evidence="4" id="KW-1185">Reference proteome</keyword>
<keyword evidence="2" id="KW-0732">Signal</keyword>
<feature type="chain" id="PRO_5046643053" description="DUF4352 domain-containing protein" evidence="2">
    <location>
        <begin position="22"/>
        <end position="201"/>
    </location>
</feature>
<reference evidence="3 4" key="1">
    <citation type="submission" date="2022-04" db="EMBL/GenBank/DDBJ databases">
        <title>Gracilibacillus sp. isolated from saltern.</title>
        <authorList>
            <person name="Won M."/>
            <person name="Lee C.-M."/>
            <person name="Woen H.-Y."/>
            <person name="Kwon S.-W."/>
        </authorList>
    </citation>
    <scope>NUCLEOTIDE SEQUENCE [LARGE SCALE GENOMIC DNA]</scope>
    <source>
        <strain evidence="3 4">SSWR10-1</strain>
    </source>
</reference>
<evidence type="ECO:0000256" key="1">
    <source>
        <dbReference type="SAM" id="MobiDB-lite"/>
    </source>
</evidence>
<feature type="region of interest" description="Disordered" evidence="1">
    <location>
        <begin position="58"/>
        <end position="79"/>
    </location>
</feature>
<sequence>MKKCMLLSLLLMLTACSNNEAEQTIANQSDTIKDLENTIEEQANTIESQKNTIAELEDSMTEDNHESEDLVNKNENGTNEEIPTLALGETYSDDEIEVTIHNVEYLSDGVEVFFEVHNKSEEPLEKAGSLKFTLDEEQFEEEFNRLGYGMNFDNTGYIYEGEKRKGSYNYIYDRDVTIKEIKYHYSKSGVTTDLVATWRVE</sequence>
<dbReference type="Proteomes" id="UP000831782">
    <property type="component" value="Chromosome"/>
</dbReference>
<gene>
    <name evidence="3" type="ORF">MUN88_17015</name>
</gene>
<proteinExistence type="predicted"/>
<protein>
    <recommendedName>
        <fullName evidence="5">DUF4352 domain-containing protein</fullName>
    </recommendedName>
</protein>
<dbReference type="EMBL" id="CP095072">
    <property type="protein sequence ID" value="UOQ47733.1"/>
    <property type="molecule type" value="Genomic_DNA"/>
</dbReference>
<dbReference type="PROSITE" id="PS51257">
    <property type="entry name" value="PROKAR_LIPOPROTEIN"/>
    <property type="match status" value="1"/>
</dbReference>
<evidence type="ECO:0000313" key="4">
    <source>
        <dbReference type="Proteomes" id="UP000831782"/>
    </source>
</evidence>
<evidence type="ECO:0000256" key="2">
    <source>
        <dbReference type="SAM" id="SignalP"/>
    </source>
</evidence>
<accession>A0ABY4EV30</accession>
<feature type="signal peptide" evidence="2">
    <location>
        <begin position="1"/>
        <end position="21"/>
    </location>
</feature>
<dbReference type="RefSeq" id="WP_244717160.1">
    <property type="nucleotide sequence ID" value="NZ_CP095072.1"/>
</dbReference>
<name>A0ABY4EV30_9BACI</name>